<evidence type="ECO:0000313" key="3">
    <source>
        <dbReference type="Proteomes" id="UP000185511"/>
    </source>
</evidence>
<dbReference type="EMBL" id="CP016076">
    <property type="protein sequence ID" value="APU16226.1"/>
    <property type="molecule type" value="Genomic_DNA"/>
</dbReference>
<dbReference type="Proteomes" id="UP000185511">
    <property type="component" value="Chromosome"/>
</dbReference>
<dbReference type="SUPFAM" id="SSF82714">
    <property type="entry name" value="Multidrug efflux transporter AcrB TolC docking domain, DN and DC subdomains"/>
    <property type="match status" value="2"/>
</dbReference>
<organism evidence="2 3">
    <name type="scientific">Actinoalloteichus fjordicus</name>
    <dbReference type="NCBI Taxonomy" id="1612552"/>
    <lineage>
        <taxon>Bacteria</taxon>
        <taxon>Bacillati</taxon>
        <taxon>Actinomycetota</taxon>
        <taxon>Actinomycetes</taxon>
        <taxon>Pseudonocardiales</taxon>
        <taxon>Pseudonocardiaceae</taxon>
        <taxon>Actinoalloteichus</taxon>
    </lineage>
</organism>
<dbReference type="Gene3D" id="3.30.70.1320">
    <property type="entry name" value="Multidrug efflux transporter AcrB pore domain like"/>
    <property type="match status" value="1"/>
</dbReference>
<dbReference type="PANTHER" id="PTHR32063">
    <property type="match status" value="1"/>
</dbReference>
<dbReference type="Gene3D" id="3.30.2090.10">
    <property type="entry name" value="Multidrug efflux transporter AcrB TolC docking domain, DN and DC subdomains"/>
    <property type="match status" value="2"/>
</dbReference>
<protein>
    <submittedName>
        <fullName evidence="2">Cation/multidrug efflux pump</fullName>
    </submittedName>
</protein>
<dbReference type="GO" id="GO:0005886">
    <property type="term" value="C:plasma membrane"/>
    <property type="evidence" value="ECO:0007669"/>
    <property type="project" value="TreeGrafter"/>
</dbReference>
<feature type="transmembrane region" description="Helical" evidence="1">
    <location>
        <begin position="524"/>
        <end position="546"/>
    </location>
</feature>
<dbReference type="KEGG" id="acad:UA74_21005"/>
<dbReference type="InterPro" id="IPR027463">
    <property type="entry name" value="AcrB_DN_DC_subdom"/>
</dbReference>
<feature type="transmembrane region" description="Helical" evidence="1">
    <location>
        <begin position="856"/>
        <end position="875"/>
    </location>
</feature>
<dbReference type="PANTHER" id="PTHR32063:SF0">
    <property type="entry name" value="SWARMING MOTILITY PROTEIN SWRC"/>
    <property type="match status" value="1"/>
</dbReference>
<dbReference type="Pfam" id="PF00873">
    <property type="entry name" value="ACR_tran"/>
    <property type="match status" value="1"/>
</dbReference>
<dbReference type="GO" id="GO:0042910">
    <property type="term" value="F:xenobiotic transmembrane transporter activity"/>
    <property type="evidence" value="ECO:0007669"/>
    <property type="project" value="TreeGrafter"/>
</dbReference>
<feature type="transmembrane region" description="Helical" evidence="1">
    <location>
        <begin position="882"/>
        <end position="902"/>
    </location>
</feature>
<keyword evidence="1" id="KW-0812">Transmembrane</keyword>
<reference evidence="3" key="1">
    <citation type="submission" date="2016-06" db="EMBL/GenBank/DDBJ databases">
        <title>Complete genome sequence of Actinoalloteichus fjordicus DSM 46855 (=ADI127-17), type strain of the new species Actinoalloteichus fjordicus.</title>
        <authorList>
            <person name="Ruckert C."/>
            <person name="Nouioui I."/>
            <person name="Willmese J."/>
            <person name="van Wezel G."/>
            <person name="Klenk H.-P."/>
            <person name="Kalinowski J."/>
            <person name="Zotchev S.B."/>
        </authorList>
    </citation>
    <scope>NUCLEOTIDE SEQUENCE [LARGE SCALE GENOMIC DNA]</scope>
    <source>
        <strain evidence="3">ADI127-7</strain>
    </source>
</reference>
<feature type="transmembrane region" description="Helical" evidence="1">
    <location>
        <begin position="332"/>
        <end position="351"/>
    </location>
</feature>
<proteinExistence type="predicted"/>
<gene>
    <name evidence="2" type="ORF">UA74_21005</name>
</gene>
<feature type="transmembrane region" description="Helical" evidence="1">
    <location>
        <begin position="908"/>
        <end position="932"/>
    </location>
</feature>
<keyword evidence="1" id="KW-1133">Transmembrane helix</keyword>
<sequence>MTWLARLSLANRALVALASVLILGFGVFATTSLRQELIPSMEIPVAAVVAPYPGAAPQVVEDQVTEPLETAATGVRGVVGTSATSSGGMSVVNVELEFGTDLSGAQTDLQQAVNRVANGLPDAVTPTVMTGSVDDLPVLQLSAASAADEQDAAALLRDEVVPLLEGVAGVREVSLTGVADQVVTIDVDSAALAAQGIPLPSVLQALQAAGASVPAGTLTQNGETLSVSVGAPVDTVADLPEIRLPLTDGGSARLADIAEVTSAPADATGYSRTDGLPSIGIGVTKTPEGNTVEISEQVRELLPEIERLLGESGQVTVVFDQAPFIEQSIHDLTVEGALGLVFAIVIILLFLLSLRSTLVTAVSIPMSVLIALISLYVTDYSLNILTLGALTAAVGRVVDDSIVVIENIKRHLGYGEPKRQAILTAVREVAGAITASTIATVAVFLPIAVVGGQVGELFRPFAVTVSVALLASLLVSLTIVPVLAYWFLKDRREAGEGEPDEAAIREKEERSPLQRTYLPVLRGALAHPVITLVIAVGLLGGTLALVPQLQTNFLGDSGQNTLSVRQELPPGASLETADAAARQVEDVLADTDSVEGYQASIGSQGGMAASFGMGGSSGTTTFSVTTDSEADQAAVQSELRERLAELSDAGEITVDAGGMGFGGASGLAVIVSGDDEADLADTATRVTELVADTPGATDVSNNLAVEAPSVEVTVDREAAAAIGMDEATVGPVVAGAMRGTPAGNLTLDGTRQDIVVRSGAAPADVAALREFPLGGGPAGAITLGDIATVEEVSEATSITRQDGQRSATVTASLAAEDLGSVNTELQTRIDELDVPPGIEVAIGGVSADQDEAFADLGLALLLAVAIVYVVMVATFRSLLQPLLLLVSIPFAATGALGLLVITGTPLGVPALIGMLMLIGIVVTNAIVLIDLVNQVRQQGRSVAESIIEGSRQRLRPILMTALATICALVPMSLGITGGGVFISQPLAIVVIGGLFSSTLLTLVLVPVLYSLTERARAAIGGRSRRSRTAAESAASPSAD</sequence>
<feature type="transmembrane region" description="Helical" evidence="1">
    <location>
        <begin position="429"/>
        <end position="449"/>
    </location>
</feature>
<dbReference type="Gene3D" id="3.30.70.1440">
    <property type="entry name" value="Multidrug efflux transporter AcrB pore domain"/>
    <property type="match status" value="1"/>
</dbReference>
<dbReference type="InterPro" id="IPR001036">
    <property type="entry name" value="Acrflvin-R"/>
</dbReference>
<dbReference type="SUPFAM" id="SSF82693">
    <property type="entry name" value="Multidrug efflux transporter AcrB pore domain, PN1, PN2, PC1 and PC2 subdomains"/>
    <property type="match status" value="3"/>
</dbReference>
<dbReference type="SUPFAM" id="SSF82866">
    <property type="entry name" value="Multidrug efflux transporter AcrB transmembrane domain"/>
    <property type="match status" value="2"/>
</dbReference>
<evidence type="ECO:0000256" key="1">
    <source>
        <dbReference type="SAM" id="Phobius"/>
    </source>
</evidence>
<feature type="transmembrane region" description="Helical" evidence="1">
    <location>
        <begin position="988"/>
        <end position="1009"/>
    </location>
</feature>
<dbReference type="RefSeq" id="WP_075765290.1">
    <property type="nucleotide sequence ID" value="NZ_CP016076.1"/>
</dbReference>
<feature type="transmembrane region" description="Helical" evidence="1">
    <location>
        <begin position="957"/>
        <end position="982"/>
    </location>
</feature>
<name>A0AAC9LF38_9PSEU</name>
<dbReference type="PRINTS" id="PR00702">
    <property type="entry name" value="ACRIFLAVINRP"/>
</dbReference>
<dbReference type="AlphaFoldDB" id="A0AAC9LF38"/>
<feature type="transmembrane region" description="Helical" evidence="1">
    <location>
        <begin position="461"/>
        <end position="488"/>
    </location>
</feature>
<evidence type="ECO:0000313" key="2">
    <source>
        <dbReference type="EMBL" id="APU16226.1"/>
    </source>
</evidence>
<dbReference type="Gene3D" id="3.30.70.1430">
    <property type="entry name" value="Multidrug efflux transporter AcrB pore domain"/>
    <property type="match status" value="2"/>
</dbReference>
<dbReference type="Gene3D" id="1.20.1640.10">
    <property type="entry name" value="Multidrug efflux transporter AcrB transmembrane domain"/>
    <property type="match status" value="2"/>
</dbReference>
<accession>A0AAC9LF38</accession>
<keyword evidence="1" id="KW-0472">Membrane</keyword>
<keyword evidence="3" id="KW-1185">Reference proteome</keyword>